<comment type="caution">
    <text evidence="1">The sequence shown here is derived from an EMBL/GenBank/DDBJ whole genome shotgun (WGS) entry which is preliminary data.</text>
</comment>
<sequence>MNRIENFHTIPETHKFSALEKEGEIVFKEFSQLGIWQRLENNHRKEPAIRIATIATNAADKLNNVVALVGIDTLVSPRVTFLTGLLFKAGQVIDEQIVEQYGLNDLDPHLLKLYRFPVYAPERTIKTSNVLKLALLLYKLNHPKYAELILHGPHPKFFEEAELPNVLVSLANANLGQDAKNNWNSYLHPAVNLFAIEPYAKRSDELTSYKAKDWIDRAHVVAINTTIQYALRMNAGIDFSDKEFGFSQNEILERWTVVKEISKQLGVPIPTEKDYFLQTTKLPLLKKWVTDNDIVNRLKENQLRSGHLIYYHSDKVSKLMSHLAREINRLSQECGGGPLLNEEYLGLIGLCHDCIKTFSEDEVEWLNQLKGYEADFIHTYPAEVVARGAVSLQSSHDAKLYVWLRYFEETQSNPDEKGKTLGIANDFLSGPYHLFSFVSTLLSYSDLAVTNDGKTITYKPDITARFMDTTLKYVSDQHTAIISYAKLMTIAASLSWYLGLPLPKDGSEEIIEENSEVLNFTPIIDTETAKKNLLNIQKVLKIFGIIVPIELEKLSYDN</sequence>
<dbReference type="AlphaFoldDB" id="A0A2H0C260"/>
<accession>A0A2H0C260</accession>
<name>A0A2H0C260_9BACT</name>
<dbReference type="Proteomes" id="UP000229699">
    <property type="component" value="Unassembled WGS sequence"/>
</dbReference>
<proteinExistence type="predicted"/>
<evidence type="ECO:0008006" key="3">
    <source>
        <dbReference type="Google" id="ProtNLM"/>
    </source>
</evidence>
<reference evidence="1 2" key="1">
    <citation type="submission" date="2017-09" db="EMBL/GenBank/DDBJ databases">
        <title>Depth-based differentiation of microbial function through sediment-hosted aquifers and enrichment of novel symbionts in the deep terrestrial subsurface.</title>
        <authorList>
            <person name="Probst A.J."/>
            <person name="Ladd B."/>
            <person name="Jarett J.K."/>
            <person name="Geller-Mcgrath D.E."/>
            <person name="Sieber C.M."/>
            <person name="Emerson J.B."/>
            <person name="Anantharaman K."/>
            <person name="Thomas B.C."/>
            <person name="Malmstrom R."/>
            <person name="Stieglmeier M."/>
            <person name="Klingl A."/>
            <person name="Woyke T."/>
            <person name="Ryan C.M."/>
            <person name="Banfield J.F."/>
        </authorList>
    </citation>
    <scope>NUCLEOTIDE SEQUENCE [LARGE SCALE GENOMIC DNA]</scope>
    <source>
        <strain evidence="1">CG22_combo_CG10-13_8_21_14_all_34_12</strain>
    </source>
</reference>
<protein>
    <recommendedName>
        <fullName evidence="3">HD domain-containing protein</fullName>
    </recommendedName>
</protein>
<gene>
    <name evidence="1" type="ORF">COW97_00015</name>
</gene>
<evidence type="ECO:0000313" key="1">
    <source>
        <dbReference type="EMBL" id="PIP63901.1"/>
    </source>
</evidence>
<evidence type="ECO:0000313" key="2">
    <source>
        <dbReference type="Proteomes" id="UP000229699"/>
    </source>
</evidence>
<dbReference type="EMBL" id="PCTC01000001">
    <property type="protein sequence ID" value="PIP63901.1"/>
    <property type="molecule type" value="Genomic_DNA"/>
</dbReference>
<organism evidence="1 2">
    <name type="scientific">Candidatus Roizmanbacteria bacterium CG22_combo_CG10-13_8_21_14_all_34_12</name>
    <dbReference type="NCBI Taxonomy" id="1974860"/>
    <lineage>
        <taxon>Bacteria</taxon>
        <taxon>Candidatus Roizmaniibacteriota</taxon>
    </lineage>
</organism>